<feature type="transmembrane region" description="Helical" evidence="8">
    <location>
        <begin position="53"/>
        <end position="72"/>
    </location>
</feature>
<feature type="transmembrane region" description="Helical" evidence="8">
    <location>
        <begin position="12"/>
        <end position="33"/>
    </location>
</feature>
<feature type="transmembrane region" description="Helical" evidence="8">
    <location>
        <begin position="230"/>
        <end position="251"/>
    </location>
</feature>
<evidence type="ECO:0000256" key="7">
    <source>
        <dbReference type="ARBA" id="ARBA00023136"/>
    </source>
</evidence>
<dbReference type="STRING" id="1763535.LPB072_20185"/>
<feature type="transmembrane region" description="Helical" evidence="8">
    <location>
        <begin position="104"/>
        <end position="124"/>
    </location>
</feature>
<dbReference type="AlphaFoldDB" id="A0A163C6P0"/>
<organism evidence="9 12">
    <name type="scientific">Hydrogenophaga crassostreae</name>
    <dbReference type="NCBI Taxonomy" id="1763535"/>
    <lineage>
        <taxon>Bacteria</taxon>
        <taxon>Pseudomonadati</taxon>
        <taxon>Pseudomonadota</taxon>
        <taxon>Betaproteobacteria</taxon>
        <taxon>Burkholderiales</taxon>
        <taxon>Comamonadaceae</taxon>
        <taxon>Hydrogenophaga</taxon>
    </lineage>
</organism>
<feature type="transmembrane region" description="Helical" evidence="8">
    <location>
        <begin position="185"/>
        <end position="218"/>
    </location>
</feature>
<evidence type="ECO:0000256" key="1">
    <source>
        <dbReference type="ARBA" id="ARBA00004651"/>
    </source>
</evidence>
<gene>
    <name evidence="9" type="ORF">LPB072_20185</name>
    <name evidence="10" type="ORF">LPB72_20355</name>
</gene>
<reference evidence="10 11" key="1">
    <citation type="submission" date="2016-02" db="EMBL/GenBank/DDBJ databases">
        <title>Draft genome sequence of Hydrogenophaga sp. LPB0072.</title>
        <authorList>
            <person name="Shin S.-K."/>
            <person name="Yi H."/>
        </authorList>
    </citation>
    <scope>NUCLEOTIDE SEQUENCE [LARGE SCALE GENOMIC DNA]</scope>
    <source>
        <strain evidence="10 11">LPB0072</strain>
    </source>
</reference>
<evidence type="ECO:0000313" key="9">
    <source>
        <dbReference type="EMBL" id="AOW15860.1"/>
    </source>
</evidence>
<comment type="subcellular location">
    <subcellularLocation>
        <location evidence="1 8">Cell membrane</location>
        <topology evidence="1 8">Multi-pass membrane protein</topology>
    </subcellularLocation>
</comment>
<sequence>MFLLDTFSVTQLATIAAAYFIAALVKGVTGLGYSSTCLPILTLAFGLKDALPLVLIPSVASNLVVMMSTGGFSASLRRFWPMVLSAAVSVFAGLWLLTQIRSESAAAVLGAVLLLYVIFALSNARFRLTEARTRQFEPAIGAATGFINGLTGSQVMPLIPYLLSLDLARERFIHASNQSFTLSSAAMFVGLGLAGLMTVQVVAVSVCGLVLVALGVRIGQRISRLLAPEAFRTAVLIVLAALGLGLIFRAVGWL</sequence>
<dbReference type="Proteomes" id="UP000185680">
    <property type="component" value="Chromosome"/>
</dbReference>
<feature type="transmembrane region" description="Helical" evidence="8">
    <location>
        <begin position="79"/>
        <end position="98"/>
    </location>
</feature>
<dbReference type="Proteomes" id="UP000185657">
    <property type="component" value="Unassembled WGS sequence"/>
</dbReference>
<evidence type="ECO:0000313" key="11">
    <source>
        <dbReference type="Proteomes" id="UP000185657"/>
    </source>
</evidence>
<dbReference type="RefSeq" id="WP_066095852.1">
    <property type="nucleotide sequence ID" value="NZ_CP017476.1"/>
</dbReference>
<name>A0A163C6P0_9BURK</name>
<evidence type="ECO:0000256" key="4">
    <source>
        <dbReference type="ARBA" id="ARBA00022475"/>
    </source>
</evidence>
<dbReference type="EMBL" id="LVWD01000041">
    <property type="protein sequence ID" value="OAD39711.1"/>
    <property type="molecule type" value="Genomic_DNA"/>
</dbReference>
<reference evidence="9 12" key="2">
    <citation type="submission" date="2016-10" db="EMBL/GenBank/DDBJ databases">
        <title>Hydorgenophaga sp. LPB0072 isolated from gastropod.</title>
        <authorList>
            <person name="Kim E."/>
            <person name="Yi H."/>
        </authorList>
    </citation>
    <scope>NUCLEOTIDE SEQUENCE [LARGE SCALE GENOMIC DNA]</scope>
    <source>
        <strain evidence="9 12">LPB0072</strain>
    </source>
</reference>
<keyword evidence="4 8" id="KW-1003">Cell membrane</keyword>
<keyword evidence="5 8" id="KW-0812">Transmembrane</keyword>
<dbReference type="GO" id="GO:0005886">
    <property type="term" value="C:plasma membrane"/>
    <property type="evidence" value="ECO:0007669"/>
    <property type="project" value="UniProtKB-SubCell"/>
</dbReference>
<comment type="similarity">
    <text evidence="2 8">Belongs to the 4-toluene sulfonate uptake permease (TSUP) (TC 2.A.102) family.</text>
</comment>
<dbReference type="InterPro" id="IPR002781">
    <property type="entry name" value="TM_pro_TauE-like"/>
</dbReference>
<dbReference type="EMBL" id="CP017476">
    <property type="protein sequence ID" value="AOW15860.1"/>
    <property type="molecule type" value="Genomic_DNA"/>
</dbReference>
<dbReference type="PANTHER" id="PTHR30269:SF32">
    <property type="entry name" value="MEMBRANE TRANSPORTER PROTEIN-RELATED"/>
    <property type="match status" value="1"/>
</dbReference>
<accession>A0A163C6P0</accession>
<keyword evidence="11" id="KW-1185">Reference proteome</keyword>
<evidence type="ECO:0000313" key="10">
    <source>
        <dbReference type="EMBL" id="OAD39711.1"/>
    </source>
</evidence>
<dbReference type="KEGG" id="hyl:LPB072_20185"/>
<evidence type="ECO:0000256" key="3">
    <source>
        <dbReference type="ARBA" id="ARBA00022448"/>
    </source>
</evidence>
<proteinExistence type="inferred from homology"/>
<evidence type="ECO:0000256" key="2">
    <source>
        <dbReference type="ARBA" id="ARBA00009142"/>
    </source>
</evidence>
<keyword evidence="6 8" id="KW-1133">Transmembrane helix</keyword>
<evidence type="ECO:0000256" key="8">
    <source>
        <dbReference type="RuleBase" id="RU363041"/>
    </source>
</evidence>
<protein>
    <recommendedName>
        <fullName evidence="8">Probable membrane transporter protein</fullName>
    </recommendedName>
</protein>
<dbReference type="OrthoDB" id="9800873at2"/>
<dbReference type="PANTHER" id="PTHR30269">
    <property type="entry name" value="TRANSMEMBRANE PROTEIN YFCA"/>
    <property type="match status" value="1"/>
</dbReference>
<evidence type="ECO:0000256" key="5">
    <source>
        <dbReference type="ARBA" id="ARBA00022692"/>
    </source>
</evidence>
<evidence type="ECO:0000313" key="12">
    <source>
        <dbReference type="Proteomes" id="UP000185680"/>
    </source>
</evidence>
<feature type="transmembrane region" description="Helical" evidence="8">
    <location>
        <begin position="145"/>
        <end position="165"/>
    </location>
</feature>
<dbReference type="InterPro" id="IPR052017">
    <property type="entry name" value="TSUP"/>
</dbReference>
<keyword evidence="3" id="KW-0813">Transport</keyword>
<dbReference type="Pfam" id="PF01925">
    <property type="entry name" value="TauE"/>
    <property type="match status" value="1"/>
</dbReference>
<keyword evidence="7 8" id="KW-0472">Membrane</keyword>
<evidence type="ECO:0000256" key="6">
    <source>
        <dbReference type="ARBA" id="ARBA00022989"/>
    </source>
</evidence>